<feature type="region of interest" description="Disordered" evidence="1">
    <location>
        <begin position="255"/>
        <end position="311"/>
    </location>
</feature>
<sequence length="496" mass="52821">MAPKRVWLPSKKADAAPLFGTIRVLQRGYNAADRAAALALLTRAAEEVQPVMARRGWRVPVLEEFLPKSPNLLGLNYNSGAKIRVRLRRNRGGGGFFEYNHVLGTLLHELVHNQIGPHNKSFFALLDTLWTEVENGGPSPGVAGSGAAATLAHVPFLGRGDRVGGDHGRPRSEEELRQLRSEAAAKRARLGRLAAGSGRRLGGAASGGAKDADSLRRRVREAAERRRQADTICGGAKGDEVIEVLDDADEEEYEVVELDTEEQQRQEEEEQGKGRKGKCKQEDGEEGGDGAKLPPAPQQRPREPTQRPRPGAFGDMICCQACAAAAAAGESAGTSPDTVAAATTAGILPGYHESGVNHEVAFLAELLRGDAPLASLHVLRRVVRNLRRYPRDMKYRRLNLLTDTGAQLLGDAGTAINFLNLLGFDSDGAHRLVAPPPQDIAGEGSFLDAAAAAVDCAIRTRERGSRPPPVDSPAGAAGALKPQGGVPAAQDVIDLT</sequence>
<feature type="compositionally biased region" description="Basic and acidic residues" evidence="1">
    <location>
        <begin position="210"/>
        <end position="229"/>
    </location>
</feature>
<dbReference type="PANTHER" id="PTHR46622:SF1">
    <property type="entry name" value="DNA-DEPENDENT METALLOPROTEASE WSS1"/>
    <property type="match status" value="1"/>
</dbReference>
<reference evidence="3" key="1">
    <citation type="submission" date="2021-01" db="EMBL/GenBank/DDBJ databases">
        <authorList>
            <person name="Corre E."/>
            <person name="Pelletier E."/>
            <person name="Niang G."/>
            <person name="Scheremetjew M."/>
            <person name="Finn R."/>
            <person name="Kale V."/>
            <person name="Holt S."/>
            <person name="Cochrane G."/>
            <person name="Meng A."/>
            <person name="Brown T."/>
            <person name="Cohen L."/>
        </authorList>
    </citation>
    <scope>NUCLEOTIDE SEQUENCE</scope>
    <source>
        <strain evidence="3">CCMP2877</strain>
    </source>
</reference>
<accession>A0A7S1XMW3</accession>
<dbReference type="PROSITE" id="PS51397">
    <property type="entry name" value="WLM"/>
    <property type="match status" value="1"/>
</dbReference>
<feature type="region of interest" description="Disordered" evidence="1">
    <location>
        <begin position="461"/>
        <end position="496"/>
    </location>
</feature>
<dbReference type="SUPFAM" id="SSF143503">
    <property type="entry name" value="PUG domain-like"/>
    <property type="match status" value="1"/>
</dbReference>
<dbReference type="GO" id="GO:0005634">
    <property type="term" value="C:nucleus"/>
    <property type="evidence" value="ECO:0007669"/>
    <property type="project" value="TreeGrafter"/>
</dbReference>
<evidence type="ECO:0000259" key="2">
    <source>
        <dbReference type="PROSITE" id="PS51397"/>
    </source>
</evidence>
<evidence type="ECO:0000256" key="1">
    <source>
        <dbReference type="SAM" id="MobiDB-lite"/>
    </source>
</evidence>
<organism evidence="3">
    <name type="scientific">Phaeomonas parva</name>
    <dbReference type="NCBI Taxonomy" id="124430"/>
    <lineage>
        <taxon>Eukaryota</taxon>
        <taxon>Sar</taxon>
        <taxon>Stramenopiles</taxon>
        <taxon>Ochrophyta</taxon>
        <taxon>Pinguiophyceae</taxon>
        <taxon>Pinguiochrysidales</taxon>
        <taxon>Pinguiochrysidaceae</taxon>
        <taxon>Phaeomonas</taxon>
    </lineage>
</organism>
<dbReference type="PANTHER" id="PTHR46622">
    <property type="entry name" value="DNA-DEPENDENT METALLOPROTEASE WSS1"/>
    <property type="match status" value="1"/>
</dbReference>
<dbReference type="EMBL" id="HBGJ01009389">
    <property type="protein sequence ID" value="CAD9247562.1"/>
    <property type="molecule type" value="Transcribed_RNA"/>
</dbReference>
<evidence type="ECO:0000313" key="3">
    <source>
        <dbReference type="EMBL" id="CAD9247562.1"/>
    </source>
</evidence>
<dbReference type="Pfam" id="PF08325">
    <property type="entry name" value="WLM"/>
    <property type="match status" value="1"/>
</dbReference>
<dbReference type="Gene3D" id="1.20.58.2190">
    <property type="match status" value="1"/>
</dbReference>
<dbReference type="InterPro" id="IPR053000">
    <property type="entry name" value="WSS1-like_metalloprotease"/>
</dbReference>
<gene>
    <name evidence="3" type="ORF">PPAR1163_LOCUS5920</name>
</gene>
<dbReference type="InterPro" id="IPR013536">
    <property type="entry name" value="WLM_dom"/>
</dbReference>
<dbReference type="GO" id="GO:0006281">
    <property type="term" value="P:DNA repair"/>
    <property type="evidence" value="ECO:0007669"/>
    <property type="project" value="TreeGrafter"/>
</dbReference>
<dbReference type="InterPro" id="IPR036339">
    <property type="entry name" value="PUB-like_dom_sf"/>
</dbReference>
<feature type="region of interest" description="Disordered" evidence="1">
    <location>
        <begin position="194"/>
        <end position="231"/>
    </location>
</feature>
<dbReference type="GO" id="GO:0008237">
    <property type="term" value="F:metallopeptidase activity"/>
    <property type="evidence" value="ECO:0007669"/>
    <property type="project" value="TreeGrafter"/>
</dbReference>
<dbReference type="AlphaFoldDB" id="A0A7S1XMW3"/>
<name>A0A7S1XMW3_9STRA</name>
<protein>
    <recommendedName>
        <fullName evidence="2">WLM domain-containing protein</fullName>
    </recommendedName>
</protein>
<feature type="domain" description="WLM" evidence="2">
    <location>
        <begin position="10"/>
        <end position="189"/>
    </location>
</feature>
<proteinExistence type="predicted"/>